<protein>
    <submittedName>
        <fullName evidence="6">Uncharacterized protein</fullName>
    </submittedName>
</protein>
<dbReference type="AlphaFoldDB" id="A0A8K0CIU1"/>
<comment type="subcellular location">
    <subcellularLocation>
        <location evidence="1">Membrane</location>
        <topology evidence="1">Multi-pass membrane protein</topology>
    </subcellularLocation>
</comment>
<dbReference type="Proteomes" id="UP000801492">
    <property type="component" value="Unassembled WGS sequence"/>
</dbReference>
<evidence type="ECO:0000256" key="1">
    <source>
        <dbReference type="ARBA" id="ARBA00004141"/>
    </source>
</evidence>
<keyword evidence="7" id="KW-1185">Reference proteome</keyword>
<evidence type="ECO:0000256" key="4">
    <source>
        <dbReference type="ARBA" id="ARBA00023136"/>
    </source>
</evidence>
<organism evidence="6 7">
    <name type="scientific">Ignelater luminosus</name>
    <name type="common">Cucubano</name>
    <name type="synonym">Pyrophorus luminosus</name>
    <dbReference type="NCBI Taxonomy" id="2038154"/>
    <lineage>
        <taxon>Eukaryota</taxon>
        <taxon>Metazoa</taxon>
        <taxon>Ecdysozoa</taxon>
        <taxon>Arthropoda</taxon>
        <taxon>Hexapoda</taxon>
        <taxon>Insecta</taxon>
        <taxon>Pterygota</taxon>
        <taxon>Neoptera</taxon>
        <taxon>Endopterygota</taxon>
        <taxon>Coleoptera</taxon>
        <taxon>Polyphaga</taxon>
        <taxon>Elateriformia</taxon>
        <taxon>Elateroidea</taxon>
        <taxon>Elateridae</taxon>
        <taxon>Agrypninae</taxon>
        <taxon>Pyrophorini</taxon>
        <taxon>Ignelater</taxon>
    </lineage>
</organism>
<proteinExistence type="predicted"/>
<evidence type="ECO:0000256" key="5">
    <source>
        <dbReference type="SAM" id="Phobius"/>
    </source>
</evidence>
<feature type="transmembrane region" description="Helical" evidence="5">
    <location>
        <begin position="111"/>
        <end position="129"/>
    </location>
</feature>
<dbReference type="GO" id="GO:0016020">
    <property type="term" value="C:membrane"/>
    <property type="evidence" value="ECO:0007669"/>
    <property type="project" value="UniProtKB-SubCell"/>
</dbReference>
<evidence type="ECO:0000256" key="2">
    <source>
        <dbReference type="ARBA" id="ARBA00022692"/>
    </source>
</evidence>
<keyword evidence="4 5" id="KW-0472">Membrane</keyword>
<reference evidence="6" key="1">
    <citation type="submission" date="2019-08" db="EMBL/GenBank/DDBJ databases">
        <title>The genome of the North American firefly Photinus pyralis.</title>
        <authorList>
            <consortium name="Photinus pyralis genome working group"/>
            <person name="Fallon T.R."/>
            <person name="Sander Lower S.E."/>
            <person name="Weng J.-K."/>
        </authorList>
    </citation>
    <scope>NUCLEOTIDE SEQUENCE</scope>
    <source>
        <strain evidence="6">TRF0915ILg1</strain>
        <tissue evidence="6">Whole body</tissue>
    </source>
</reference>
<sequence>MDAQLVFECLMYLNLFYYFMFALANFGIWIAKQSVDNKIYNTPNINRDAYVALTLTVSELLKLVLYRKFRRTHLGWATLLGILFSVLSVFCLLYVFIFQEPVLKLEHCMDSMLFVLLIGEIIYGIYSFLPCCTVKDWEK</sequence>
<evidence type="ECO:0000313" key="7">
    <source>
        <dbReference type="Proteomes" id="UP000801492"/>
    </source>
</evidence>
<feature type="transmembrane region" description="Helical" evidence="5">
    <location>
        <begin position="78"/>
        <end position="99"/>
    </location>
</feature>
<evidence type="ECO:0000313" key="6">
    <source>
        <dbReference type="EMBL" id="KAF2885273.1"/>
    </source>
</evidence>
<gene>
    <name evidence="6" type="ORF">ILUMI_20896</name>
</gene>
<keyword evidence="3 5" id="KW-1133">Transmembrane helix</keyword>
<dbReference type="EMBL" id="VTPC01089973">
    <property type="protein sequence ID" value="KAF2885273.1"/>
    <property type="molecule type" value="Genomic_DNA"/>
</dbReference>
<dbReference type="Pfam" id="PF09799">
    <property type="entry name" value="Transmemb_17"/>
    <property type="match status" value="1"/>
</dbReference>
<name>A0A8K0CIU1_IGNLU</name>
<keyword evidence="2 5" id="KW-0812">Transmembrane</keyword>
<accession>A0A8K0CIU1</accession>
<dbReference type="OrthoDB" id="262535at2759"/>
<evidence type="ECO:0000256" key="3">
    <source>
        <dbReference type="ARBA" id="ARBA00022989"/>
    </source>
</evidence>
<comment type="caution">
    <text evidence="6">The sequence shown here is derived from an EMBL/GenBank/DDBJ whole genome shotgun (WGS) entry which is preliminary data.</text>
</comment>
<dbReference type="InterPro" id="IPR019184">
    <property type="entry name" value="Uncharacterised_TM-17"/>
</dbReference>
<feature type="transmembrane region" description="Helical" evidence="5">
    <location>
        <begin position="12"/>
        <end position="30"/>
    </location>
</feature>